<dbReference type="AlphaFoldDB" id="A0ABD6DY82"/>
<evidence type="ECO:0008006" key="4">
    <source>
        <dbReference type="Google" id="ProtNLM"/>
    </source>
</evidence>
<keyword evidence="1" id="KW-0472">Membrane</keyword>
<evidence type="ECO:0000313" key="3">
    <source>
        <dbReference type="Proteomes" id="UP001597092"/>
    </source>
</evidence>
<organism evidence="2 3">
    <name type="scientific">Halobellus litoreus</name>
    <dbReference type="NCBI Taxonomy" id="755310"/>
    <lineage>
        <taxon>Archaea</taxon>
        <taxon>Methanobacteriati</taxon>
        <taxon>Methanobacteriota</taxon>
        <taxon>Stenosarchaea group</taxon>
        <taxon>Halobacteria</taxon>
        <taxon>Halobacteriales</taxon>
        <taxon>Haloferacaceae</taxon>
        <taxon>Halobellus</taxon>
    </lineage>
</organism>
<name>A0ABD6DY82_9EURY</name>
<protein>
    <recommendedName>
        <fullName evidence="4">CAAX protease self-immunity</fullName>
    </recommendedName>
</protein>
<gene>
    <name evidence="2" type="ORF">ACFSAS_15780</name>
</gene>
<evidence type="ECO:0000313" key="2">
    <source>
        <dbReference type="EMBL" id="MFD1687064.1"/>
    </source>
</evidence>
<keyword evidence="1" id="KW-0812">Transmembrane</keyword>
<proteinExistence type="predicted"/>
<reference evidence="2 3" key="1">
    <citation type="journal article" date="2019" name="Int. J. Syst. Evol. Microbiol.">
        <title>The Global Catalogue of Microorganisms (GCM) 10K type strain sequencing project: providing services to taxonomists for standard genome sequencing and annotation.</title>
        <authorList>
            <consortium name="The Broad Institute Genomics Platform"/>
            <consortium name="The Broad Institute Genome Sequencing Center for Infectious Disease"/>
            <person name="Wu L."/>
            <person name="Ma J."/>
        </authorList>
    </citation>
    <scope>NUCLEOTIDE SEQUENCE [LARGE SCALE GENOMIC DNA]</scope>
    <source>
        <strain evidence="2 3">CGMCC 1.10387</strain>
    </source>
</reference>
<dbReference type="RefSeq" id="WP_256309097.1">
    <property type="nucleotide sequence ID" value="NZ_JANHAW010000004.1"/>
</dbReference>
<dbReference type="Proteomes" id="UP001597092">
    <property type="component" value="Unassembled WGS sequence"/>
</dbReference>
<keyword evidence="1" id="KW-1133">Transmembrane helix</keyword>
<keyword evidence="3" id="KW-1185">Reference proteome</keyword>
<sequence length="169" mass="17609">MSPAANDPSFGKRFGVALLLGLPGIVALVGYIYVTTPATAVPAGLSLPILALVSAVSPLLLLGVACLLGAYAAPRVGLQSYVIDRTGSGSEIWHHLRNEVGLAVGIGIIGGVLIVVLDAVMMPFVAQDLPQSVIGATRPTVLDVFAYVPVRFLYGGLTEELMLRFGLIR</sequence>
<evidence type="ECO:0000256" key="1">
    <source>
        <dbReference type="SAM" id="Phobius"/>
    </source>
</evidence>
<comment type="caution">
    <text evidence="2">The sequence shown here is derived from an EMBL/GenBank/DDBJ whole genome shotgun (WGS) entry which is preliminary data.</text>
</comment>
<accession>A0ABD6DY82</accession>
<feature type="transmembrane region" description="Helical" evidence="1">
    <location>
        <begin position="100"/>
        <end position="124"/>
    </location>
</feature>
<feature type="transmembrane region" description="Helical" evidence="1">
    <location>
        <begin position="14"/>
        <end position="34"/>
    </location>
</feature>
<dbReference type="EMBL" id="JBHUDP010000007">
    <property type="protein sequence ID" value="MFD1687064.1"/>
    <property type="molecule type" value="Genomic_DNA"/>
</dbReference>
<feature type="transmembrane region" description="Helical" evidence="1">
    <location>
        <begin position="46"/>
        <end position="71"/>
    </location>
</feature>